<dbReference type="InterPro" id="IPR042100">
    <property type="entry name" value="Bug_dom1"/>
</dbReference>
<dbReference type="CDD" id="cd13578">
    <property type="entry name" value="PBP2_Bug27"/>
    <property type="match status" value="1"/>
</dbReference>
<evidence type="ECO:0000256" key="2">
    <source>
        <dbReference type="SAM" id="SignalP"/>
    </source>
</evidence>
<evidence type="ECO:0000256" key="1">
    <source>
        <dbReference type="ARBA" id="ARBA00006987"/>
    </source>
</evidence>
<reference evidence="3 4" key="1">
    <citation type="submission" date="2016-06" db="EMBL/GenBank/DDBJ databases">
        <title>Complete genome sequences of Bordetella bronchialis and Bordetella flabilis.</title>
        <authorList>
            <person name="LiPuma J.J."/>
            <person name="Spilker T."/>
        </authorList>
    </citation>
    <scope>NUCLEOTIDE SEQUENCE [LARGE SCALE GENOMIC DNA]</scope>
    <source>
        <strain evidence="3 4">AU10664</strain>
    </source>
</reference>
<dbReference type="KEGG" id="bfz:BAU07_11220"/>
<dbReference type="AlphaFoldDB" id="A0A193GE80"/>
<comment type="similarity">
    <text evidence="1">Belongs to the UPF0065 (bug) family.</text>
</comment>
<name>A0A193GE80_9BORD</name>
<proteinExistence type="inferred from homology"/>
<feature type="signal peptide" evidence="2">
    <location>
        <begin position="1"/>
        <end position="38"/>
    </location>
</feature>
<dbReference type="Gene3D" id="3.40.190.150">
    <property type="entry name" value="Bordetella uptake gene, domain 1"/>
    <property type="match status" value="1"/>
</dbReference>
<evidence type="ECO:0000313" key="4">
    <source>
        <dbReference type="Proteomes" id="UP000091926"/>
    </source>
</evidence>
<dbReference type="PANTHER" id="PTHR42928:SF5">
    <property type="entry name" value="BLR1237 PROTEIN"/>
    <property type="match status" value="1"/>
</dbReference>
<dbReference type="OrthoDB" id="8629394at2"/>
<organism evidence="3 4">
    <name type="scientific">Bordetella flabilis</name>
    <dbReference type="NCBI Taxonomy" id="463014"/>
    <lineage>
        <taxon>Bacteria</taxon>
        <taxon>Pseudomonadati</taxon>
        <taxon>Pseudomonadota</taxon>
        <taxon>Betaproteobacteria</taxon>
        <taxon>Burkholderiales</taxon>
        <taxon>Alcaligenaceae</taxon>
        <taxon>Bordetella</taxon>
    </lineage>
</organism>
<dbReference type="Gene3D" id="3.40.190.10">
    <property type="entry name" value="Periplasmic binding protein-like II"/>
    <property type="match status" value="1"/>
</dbReference>
<keyword evidence="2" id="KW-0732">Signal</keyword>
<dbReference type="SUPFAM" id="SSF53850">
    <property type="entry name" value="Periplasmic binding protein-like II"/>
    <property type="match status" value="1"/>
</dbReference>
<accession>A0A193GE80</accession>
<dbReference type="PANTHER" id="PTHR42928">
    <property type="entry name" value="TRICARBOXYLATE-BINDING PROTEIN"/>
    <property type="match status" value="1"/>
</dbReference>
<dbReference type="Pfam" id="PF03401">
    <property type="entry name" value="TctC"/>
    <property type="match status" value="1"/>
</dbReference>
<gene>
    <name evidence="3" type="ORF">BAU07_11220</name>
</gene>
<dbReference type="EMBL" id="CP016172">
    <property type="protein sequence ID" value="ANN77599.1"/>
    <property type="molecule type" value="Genomic_DNA"/>
</dbReference>
<dbReference type="PIRSF" id="PIRSF017082">
    <property type="entry name" value="YflP"/>
    <property type="match status" value="1"/>
</dbReference>
<feature type="chain" id="PRO_5008258861" evidence="2">
    <location>
        <begin position="39"/>
        <end position="336"/>
    </location>
</feature>
<keyword evidence="4" id="KW-1185">Reference proteome</keyword>
<protein>
    <submittedName>
        <fullName evidence="3">ABC transporter substrate-binding protein</fullName>
    </submittedName>
</protein>
<dbReference type="RefSeq" id="WP_066657410.1">
    <property type="nucleotide sequence ID" value="NZ_CBCSCL010000006.1"/>
</dbReference>
<sequence>MHNKNAQSRLGGNRRAGALRAILALALCCGLLPAQALAKYPDHPIKLVVPFPAGSATDTVARQLGEEMSRDLGQPIVVDNKPGAQGIIGVNATVNAAPDGYTLLILGVTTGASNVSLFKQLPYDPIKDLTPIGMIAESPIVLVAAPGFGPDDTAQLFELGRKQPGKLTYGYGSGSAQVAAAKLVSMGDIKAMPVPYKGSPQALTDVMSGRVDFMFVDLSLAIPQIEGGKLKALGVTTRGRFPVVPDIKSINESGAPGYELVVWFALSGPAKMPKDVTDRISKALNVALQSKDLQRKYAALGLAVKSSTPDQFASFLTSEIDNWGAMIRAAGIPPQD</sequence>
<dbReference type="STRING" id="463014.BAU07_11220"/>
<evidence type="ECO:0000313" key="3">
    <source>
        <dbReference type="EMBL" id="ANN77599.1"/>
    </source>
</evidence>
<dbReference type="Proteomes" id="UP000091926">
    <property type="component" value="Chromosome"/>
</dbReference>
<dbReference type="InterPro" id="IPR005064">
    <property type="entry name" value="BUG"/>
</dbReference>